<dbReference type="PANTHER" id="PTHR22943">
    <property type="entry name" value="7-TRANSMEMBRANE DOMAIN RECEPTOR C.ELEGANS"/>
    <property type="match status" value="1"/>
</dbReference>
<evidence type="ECO:0000256" key="1">
    <source>
        <dbReference type="SAM" id="Phobius"/>
    </source>
</evidence>
<evidence type="ECO:0000313" key="5">
    <source>
        <dbReference type="WBParaSite" id="BXY_1541400.1"/>
    </source>
</evidence>
<sequence length="338" mass="38087">MALLGPYLRDFHVAYEHFVGGLSIITNTLLIYLAIRRSNSHIRKYSVILIISSVIDLIFNTFGIIFSPIVEIQQGKIFLFLGGPFEHLPPKPTGIICMTYLVSIFCTVINIPMQFFYRYTAVCLNHQLTISNYLILYLLALPVPIAHCIWGYYVFYPHGDVVSSHLPLLKADPVWGTDTPTFFVADQKDHYARMHFVTSFVIVGACYVVVTITGLKIYLQLRKLQSCMSRGNVETQGQLTKILLIQAIIPFVCLSGPVMIGTAFSLLSISIPLLGYTMTFAAMWLPVVNSVSAILIVPNFRRFFFFKPGRKDTVGSTTRSVSRLVAWDKNSKNKITPR</sequence>
<organism evidence="3 5">
    <name type="scientific">Bursaphelenchus xylophilus</name>
    <name type="common">Pinewood nematode worm</name>
    <name type="synonym">Aphelenchoides xylophilus</name>
    <dbReference type="NCBI Taxonomy" id="6326"/>
    <lineage>
        <taxon>Eukaryota</taxon>
        <taxon>Metazoa</taxon>
        <taxon>Ecdysozoa</taxon>
        <taxon>Nematoda</taxon>
        <taxon>Chromadorea</taxon>
        <taxon>Rhabditida</taxon>
        <taxon>Tylenchina</taxon>
        <taxon>Tylenchomorpha</taxon>
        <taxon>Aphelenchoidea</taxon>
        <taxon>Aphelenchoididae</taxon>
        <taxon>Bursaphelenchus</taxon>
    </lineage>
</organism>
<feature type="transmembrane region" description="Helical" evidence="1">
    <location>
        <begin position="273"/>
        <end position="297"/>
    </location>
</feature>
<evidence type="ECO:0000313" key="4">
    <source>
        <dbReference type="Proteomes" id="UP000659654"/>
    </source>
</evidence>
<accession>A0A1I7SQV1</accession>
<keyword evidence="1" id="KW-0812">Transmembrane</keyword>
<dbReference type="SUPFAM" id="SSF81321">
    <property type="entry name" value="Family A G protein-coupled receptor-like"/>
    <property type="match status" value="1"/>
</dbReference>
<evidence type="ECO:0000313" key="3">
    <source>
        <dbReference type="Proteomes" id="UP000095284"/>
    </source>
</evidence>
<protein>
    <submittedName>
        <fullName evidence="2">(pine wood nematode) hypothetical protein</fullName>
    </submittedName>
</protein>
<gene>
    <name evidence="2" type="ORF">BXYJ_LOCUS7449</name>
</gene>
<reference evidence="5" key="1">
    <citation type="submission" date="2016-11" db="UniProtKB">
        <authorList>
            <consortium name="WormBaseParasite"/>
        </authorList>
    </citation>
    <scope>IDENTIFICATION</scope>
</reference>
<feature type="transmembrane region" description="Helical" evidence="1">
    <location>
        <begin position="93"/>
        <end position="113"/>
    </location>
</feature>
<dbReference type="Gene3D" id="1.20.1070.10">
    <property type="entry name" value="Rhodopsin 7-helix transmembrane proteins"/>
    <property type="match status" value="1"/>
</dbReference>
<dbReference type="OrthoDB" id="5807968at2759"/>
<dbReference type="AlphaFoldDB" id="A0A1I7SQV1"/>
<feature type="transmembrane region" description="Helical" evidence="1">
    <location>
        <begin position="12"/>
        <end position="35"/>
    </location>
</feature>
<feature type="transmembrane region" description="Helical" evidence="1">
    <location>
        <begin position="242"/>
        <end position="267"/>
    </location>
</feature>
<keyword evidence="1" id="KW-1133">Transmembrane helix</keyword>
<feature type="transmembrane region" description="Helical" evidence="1">
    <location>
        <begin position="134"/>
        <end position="155"/>
    </location>
</feature>
<dbReference type="WBParaSite" id="BXY_1541400.1">
    <property type="protein sequence ID" value="BXY_1541400.1"/>
    <property type="gene ID" value="BXY_1541400"/>
</dbReference>
<dbReference type="Proteomes" id="UP000582659">
    <property type="component" value="Unassembled WGS sequence"/>
</dbReference>
<feature type="transmembrane region" description="Helical" evidence="1">
    <location>
        <begin position="196"/>
        <end position="221"/>
    </location>
</feature>
<dbReference type="EMBL" id="CAJFDI010000003">
    <property type="protein sequence ID" value="CAD5222481.1"/>
    <property type="molecule type" value="Genomic_DNA"/>
</dbReference>
<reference evidence="2" key="2">
    <citation type="submission" date="2020-09" db="EMBL/GenBank/DDBJ databases">
        <authorList>
            <person name="Kikuchi T."/>
        </authorList>
    </citation>
    <scope>NUCLEOTIDE SEQUENCE</scope>
    <source>
        <strain evidence="2">Ka4C1</strain>
    </source>
</reference>
<dbReference type="Proteomes" id="UP000659654">
    <property type="component" value="Unassembled WGS sequence"/>
</dbReference>
<proteinExistence type="predicted"/>
<name>A0A1I7SQV1_BURXY</name>
<dbReference type="Proteomes" id="UP000095284">
    <property type="component" value="Unplaced"/>
</dbReference>
<feature type="transmembrane region" description="Helical" evidence="1">
    <location>
        <begin position="47"/>
        <end position="70"/>
    </location>
</feature>
<evidence type="ECO:0000313" key="2">
    <source>
        <dbReference type="EMBL" id="CAD5222481.1"/>
    </source>
</evidence>
<dbReference type="EMBL" id="CAJFCV020000003">
    <property type="protein sequence ID" value="CAG9110432.1"/>
    <property type="molecule type" value="Genomic_DNA"/>
</dbReference>
<dbReference type="Pfam" id="PF10317">
    <property type="entry name" value="7TM_GPCR_Srd"/>
    <property type="match status" value="1"/>
</dbReference>
<dbReference type="InterPro" id="IPR019421">
    <property type="entry name" value="7TM_GPCR_serpentine_rcpt_Srd"/>
</dbReference>
<keyword evidence="1" id="KW-0472">Membrane</keyword>
<dbReference type="PANTHER" id="PTHR22943:SF248">
    <property type="entry name" value="SEVEN TM RECEPTOR"/>
    <property type="match status" value="1"/>
</dbReference>
<keyword evidence="4" id="KW-1185">Reference proteome</keyword>